<reference evidence="3" key="1">
    <citation type="submission" date="2008-07" db="EMBL/GenBank/DDBJ databases">
        <title>Annotation of Ajellomyces capsulatus strain H88.</title>
        <authorList>
            <person name="Champion M."/>
            <person name="Cuomo C."/>
            <person name="Ma L.-J."/>
            <person name="Henn M.R."/>
            <person name="Sil A."/>
            <person name="Goldman B."/>
            <person name="Young S.K."/>
            <person name="Kodira C.D."/>
            <person name="Zeng Q."/>
            <person name="Koehrsen M."/>
            <person name="Alvarado L."/>
            <person name="Berlin A."/>
            <person name="Borenstein D."/>
            <person name="Chen Z."/>
            <person name="Engels R."/>
            <person name="Freedman E."/>
            <person name="Gellesch M."/>
            <person name="Goldberg J."/>
            <person name="Griggs A."/>
            <person name="Gujja S."/>
            <person name="Heiman D."/>
            <person name="Hepburn T."/>
            <person name="Howarth C."/>
            <person name="Jen D."/>
            <person name="Larson L."/>
            <person name="Lewis B."/>
            <person name="Mehta T."/>
            <person name="Park D."/>
            <person name="Pearson M."/>
            <person name="Roberts A."/>
            <person name="Saif S."/>
            <person name="Shea T."/>
            <person name="Shenoy N."/>
            <person name="Sisk P."/>
            <person name="Stolte C."/>
            <person name="Sykes S."/>
            <person name="Walk T."/>
            <person name="White J."/>
            <person name="Yandava C."/>
            <person name="Klein B."/>
            <person name="McEwen J.G."/>
            <person name="Puccia R."/>
            <person name="Goldman G.H."/>
            <person name="Felipe M.S."/>
            <person name="Nino-Vega G."/>
            <person name="San-Blas G."/>
            <person name="Taylor J."/>
            <person name="Mendoza L."/>
            <person name="Galagan J."/>
            <person name="Nusbaum C."/>
            <person name="Birren B."/>
        </authorList>
    </citation>
    <scope>NUCLEOTIDE SEQUENCE [LARGE SCALE GENOMIC DNA]</scope>
    <source>
        <strain evidence="3">H88</strain>
    </source>
</reference>
<feature type="region of interest" description="Disordered" evidence="1">
    <location>
        <begin position="1"/>
        <end position="45"/>
    </location>
</feature>
<gene>
    <name evidence="2" type="ORF">HCEG_05103</name>
</gene>
<protein>
    <submittedName>
        <fullName evidence="2">Predicted protein</fullName>
    </submittedName>
</protein>
<feature type="compositionally biased region" description="Polar residues" evidence="1">
    <location>
        <begin position="1"/>
        <end position="15"/>
    </location>
</feature>
<evidence type="ECO:0000313" key="2">
    <source>
        <dbReference type="EMBL" id="EGC45888.1"/>
    </source>
</evidence>
<evidence type="ECO:0000313" key="3">
    <source>
        <dbReference type="Proteomes" id="UP000008142"/>
    </source>
</evidence>
<name>F0UKA1_AJEC8</name>
<proteinExistence type="predicted"/>
<sequence>MIRSTNPDNIQNKYAPNQELLPPLQDNDKCLSTFNDDDDPAPRRTIIPTGRNAILQWLTGCGIGGVKGVDGWMKSSLSRASKTIIRVEACCCPATSSGNE</sequence>
<dbReference type="Proteomes" id="UP000008142">
    <property type="component" value="Unassembled WGS sequence"/>
</dbReference>
<evidence type="ECO:0000256" key="1">
    <source>
        <dbReference type="SAM" id="MobiDB-lite"/>
    </source>
</evidence>
<dbReference type="EMBL" id="DS990639">
    <property type="protein sequence ID" value="EGC45888.1"/>
    <property type="molecule type" value="Genomic_DNA"/>
</dbReference>
<accession>F0UKA1</accession>
<dbReference type="AlphaFoldDB" id="F0UKA1"/>
<dbReference type="HOGENOM" id="CLU_2305207_0_0_1"/>
<organism evidence="3">
    <name type="scientific">Ajellomyces capsulatus (strain H88)</name>
    <name type="common">Darling's disease fungus</name>
    <name type="synonym">Histoplasma capsulatum</name>
    <dbReference type="NCBI Taxonomy" id="544711"/>
    <lineage>
        <taxon>Eukaryota</taxon>
        <taxon>Fungi</taxon>
        <taxon>Dikarya</taxon>
        <taxon>Ascomycota</taxon>
        <taxon>Pezizomycotina</taxon>
        <taxon>Eurotiomycetes</taxon>
        <taxon>Eurotiomycetidae</taxon>
        <taxon>Onygenales</taxon>
        <taxon>Ajellomycetaceae</taxon>
        <taxon>Histoplasma</taxon>
    </lineage>
</organism>